<dbReference type="Pfam" id="PF06638">
    <property type="entry name" value="Strabismus"/>
    <property type="match status" value="1"/>
</dbReference>
<gene>
    <name evidence="7" type="ORF">PXEA_LOCUS17224</name>
</gene>
<dbReference type="PANTHER" id="PTHR20886">
    <property type="entry name" value="VANG-LIKE PROTEIN"/>
    <property type="match status" value="1"/>
</dbReference>
<keyword evidence="8" id="KW-1185">Reference proteome</keyword>
<proteinExistence type="inferred from homology"/>
<reference evidence="7" key="1">
    <citation type="submission" date="2018-11" db="EMBL/GenBank/DDBJ databases">
        <authorList>
            <consortium name="Pathogen Informatics"/>
        </authorList>
    </citation>
    <scope>NUCLEOTIDE SEQUENCE</scope>
</reference>
<evidence type="ECO:0000313" key="8">
    <source>
        <dbReference type="Proteomes" id="UP000784294"/>
    </source>
</evidence>
<evidence type="ECO:0000256" key="2">
    <source>
        <dbReference type="ARBA" id="ARBA00022475"/>
    </source>
</evidence>
<keyword evidence="5" id="KW-0472">Membrane</keyword>
<dbReference type="OrthoDB" id="8887313at2759"/>
<dbReference type="Proteomes" id="UP000784294">
    <property type="component" value="Unassembled WGS sequence"/>
</dbReference>
<comment type="similarity">
    <text evidence="6">Belongs to the Vang family.</text>
</comment>
<evidence type="ECO:0000256" key="6">
    <source>
        <dbReference type="ARBA" id="ARBA00025718"/>
    </source>
</evidence>
<protein>
    <submittedName>
        <fullName evidence="7">Uncharacterized protein</fullName>
    </submittedName>
</protein>
<sequence>MGATKSLDPYETAQNVFPTLVRPLQKYMRATKQQLRHPVDTIIEHLAVCLAYGLSPLSFLSRFSPNQVTPLQDVATAAVTAGAVKRMRQRVMKQKATSGLLSTSGAVEAGSSGLYLPLQIIIFKIRKMPRDTASDLDLKVANTLK</sequence>
<evidence type="ECO:0000256" key="4">
    <source>
        <dbReference type="ARBA" id="ARBA00022989"/>
    </source>
</evidence>
<evidence type="ECO:0000256" key="1">
    <source>
        <dbReference type="ARBA" id="ARBA00004651"/>
    </source>
</evidence>
<comment type="subcellular location">
    <subcellularLocation>
        <location evidence="1">Cell membrane</location>
        <topology evidence="1">Multi-pass membrane protein</topology>
    </subcellularLocation>
</comment>
<keyword evidence="3" id="KW-0812">Transmembrane</keyword>
<comment type="caution">
    <text evidence="7">The sequence shown here is derived from an EMBL/GenBank/DDBJ whole genome shotgun (WGS) entry which is preliminary data.</text>
</comment>
<evidence type="ECO:0000256" key="3">
    <source>
        <dbReference type="ARBA" id="ARBA00022692"/>
    </source>
</evidence>
<evidence type="ECO:0000313" key="7">
    <source>
        <dbReference type="EMBL" id="VEL23784.1"/>
    </source>
</evidence>
<dbReference type="EMBL" id="CAAALY010063898">
    <property type="protein sequence ID" value="VEL23784.1"/>
    <property type="molecule type" value="Genomic_DNA"/>
</dbReference>
<accession>A0A3S5CIB2</accession>
<keyword evidence="2" id="KW-1003">Cell membrane</keyword>
<dbReference type="AlphaFoldDB" id="A0A3S5CIB2"/>
<name>A0A3S5CIB2_9PLAT</name>
<evidence type="ECO:0000256" key="5">
    <source>
        <dbReference type="ARBA" id="ARBA00023136"/>
    </source>
</evidence>
<dbReference type="InterPro" id="IPR009539">
    <property type="entry name" value="VANGL"/>
</dbReference>
<organism evidence="7 8">
    <name type="scientific">Protopolystoma xenopodis</name>
    <dbReference type="NCBI Taxonomy" id="117903"/>
    <lineage>
        <taxon>Eukaryota</taxon>
        <taxon>Metazoa</taxon>
        <taxon>Spiralia</taxon>
        <taxon>Lophotrochozoa</taxon>
        <taxon>Platyhelminthes</taxon>
        <taxon>Monogenea</taxon>
        <taxon>Polyopisthocotylea</taxon>
        <taxon>Polystomatidea</taxon>
        <taxon>Polystomatidae</taxon>
        <taxon>Protopolystoma</taxon>
    </lineage>
</organism>
<keyword evidence="4" id="KW-1133">Transmembrane helix</keyword>
<dbReference type="GO" id="GO:0005886">
    <property type="term" value="C:plasma membrane"/>
    <property type="evidence" value="ECO:0007669"/>
    <property type="project" value="UniProtKB-SubCell"/>
</dbReference>